<comment type="caution">
    <text evidence="1">The sequence shown here is derived from an EMBL/GenBank/DDBJ whole genome shotgun (WGS) entry which is preliminary data.</text>
</comment>
<evidence type="ECO:0000313" key="2">
    <source>
        <dbReference type="Proteomes" id="UP000828390"/>
    </source>
</evidence>
<organism evidence="1 2">
    <name type="scientific">Dreissena polymorpha</name>
    <name type="common">Zebra mussel</name>
    <name type="synonym">Mytilus polymorpha</name>
    <dbReference type="NCBI Taxonomy" id="45954"/>
    <lineage>
        <taxon>Eukaryota</taxon>
        <taxon>Metazoa</taxon>
        <taxon>Spiralia</taxon>
        <taxon>Lophotrochozoa</taxon>
        <taxon>Mollusca</taxon>
        <taxon>Bivalvia</taxon>
        <taxon>Autobranchia</taxon>
        <taxon>Heteroconchia</taxon>
        <taxon>Euheterodonta</taxon>
        <taxon>Imparidentia</taxon>
        <taxon>Neoheterodontei</taxon>
        <taxon>Myida</taxon>
        <taxon>Dreissenoidea</taxon>
        <taxon>Dreissenidae</taxon>
        <taxon>Dreissena</taxon>
    </lineage>
</organism>
<evidence type="ECO:0000313" key="1">
    <source>
        <dbReference type="EMBL" id="KAH3752641.1"/>
    </source>
</evidence>
<reference evidence="1" key="1">
    <citation type="journal article" date="2019" name="bioRxiv">
        <title>The Genome of the Zebra Mussel, Dreissena polymorpha: A Resource for Invasive Species Research.</title>
        <authorList>
            <person name="McCartney M.A."/>
            <person name="Auch B."/>
            <person name="Kono T."/>
            <person name="Mallez S."/>
            <person name="Zhang Y."/>
            <person name="Obille A."/>
            <person name="Becker A."/>
            <person name="Abrahante J.E."/>
            <person name="Garbe J."/>
            <person name="Badalamenti J.P."/>
            <person name="Herman A."/>
            <person name="Mangelson H."/>
            <person name="Liachko I."/>
            <person name="Sullivan S."/>
            <person name="Sone E.D."/>
            <person name="Koren S."/>
            <person name="Silverstein K.A.T."/>
            <person name="Beckman K.B."/>
            <person name="Gohl D.M."/>
        </authorList>
    </citation>
    <scope>NUCLEOTIDE SEQUENCE</scope>
    <source>
        <strain evidence="1">Duluth1</strain>
        <tissue evidence="1">Whole animal</tissue>
    </source>
</reference>
<gene>
    <name evidence="1" type="ORF">DPMN_187262</name>
</gene>
<name>A0A9D4DPU4_DREPO</name>
<dbReference type="EMBL" id="JAIWYP010000010">
    <property type="protein sequence ID" value="KAH3752641.1"/>
    <property type="molecule type" value="Genomic_DNA"/>
</dbReference>
<accession>A0A9D4DPU4</accession>
<dbReference type="Proteomes" id="UP000828390">
    <property type="component" value="Unassembled WGS sequence"/>
</dbReference>
<dbReference type="AlphaFoldDB" id="A0A9D4DPU4"/>
<keyword evidence="2" id="KW-1185">Reference proteome</keyword>
<reference evidence="1" key="2">
    <citation type="submission" date="2020-11" db="EMBL/GenBank/DDBJ databases">
        <authorList>
            <person name="McCartney M.A."/>
            <person name="Auch B."/>
            <person name="Kono T."/>
            <person name="Mallez S."/>
            <person name="Becker A."/>
            <person name="Gohl D.M."/>
            <person name="Silverstein K.A.T."/>
            <person name="Koren S."/>
            <person name="Bechman K.B."/>
            <person name="Herman A."/>
            <person name="Abrahante J.E."/>
            <person name="Garbe J."/>
        </authorList>
    </citation>
    <scope>NUCLEOTIDE SEQUENCE</scope>
    <source>
        <strain evidence="1">Duluth1</strain>
        <tissue evidence="1">Whole animal</tissue>
    </source>
</reference>
<proteinExistence type="predicted"/>
<sequence length="135" mass="14813">MAIVADHADSEAYFRDHSDLTSSDIDRLTCGPMGKTRMSKGNSRTIPSAPGGQVLLLILLCLFEQVSSDEDNVFAMTTSSRLSQSSRKQISEDETGEICLVFAEEIAESIDTSKTVSILDVRDKRKPKIAQLSEK</sequence>
<protein>
    <submittedName>
        <fullName evidence="1">Uncharacterized protein</fullName>
    </submittedName>
</protein>